<feature type="compositionally biased region" description="Basic and acidic residues" evidence="1">
    <location>
        <begin position="1"/>
        <end position="14"/>
    </location>
</feature>
<evidence type="ECO:0000313" key="2">
    <source>
        <dbReference type="EMBL" id="KAJ8419171.1"/>
    </source>
</evidence>
<reference evidence="2" key="1">
    <citation type="journal article" date="2023" name="Science">
        <title>Genome structures resolve the early diversification of teleost fishes.</title>
        <authorList>
            <person name="Parey E."/>
            <person name="Louis A."/>
            <person name="Montfort J."/>
            <person name="Bouchez O."/>
            <person name="Roques C."/>
            <person name="Iampietro C."/>
            <person name="Lluch J."/>
            <person name="Castinel A."/>
            <person name="Donnadieu C."/>
            <person name="Desvignes T."/>
            <person name="Floi Bucao C."/>
            <person name="Jouanno E."/>
            <person name="Wen M."/>
            <person name="Mejri S."/>
            <person name="Dirks R."/>
            <person name="Jansen H."/>
            <person name="Henkel C."/>
            <person name="Chen W.J."/>
            <person name="Zahm M."/>
            <person name="Cabau C."/>
            <person name="Klopp C."/>
            <person name="Thompson A.W."/>
            <person name="Robinson-Rechavi M."/>
            <person name="Braasch I."/>
            <person name="Lecointre G."/>
            <person name="Bobe J."/>
            <person name="Postlethwait J.H."/>
            <person name="Berthelot C."/>
            <person name="Roest Crollius H."/>
            <person name="Guiguen Y."/>
        </authorList>
    </citation>
    <scope>NUCLEOTIDE SEQUENCE</scope>
    <source>
        <strain evidence="2">NC1722</strain>
    </source>
</reference>
<evidence type="ECO:0000313" key="3">
    <source>
        <dbReference type="Proteomes" id="UP001221898"/>
    </source>
</evidence>
<dbReference type="EMBL" id="JAINUG010000001">
    <property type="protein sequence ID" value="KAJ8419171.1"/>
    <property type="molecule type" value="Genomic_DNA"/>
</dbReference>
<feature type="region of interest" description="Disordered" evidence="1">
    <location>
        <begin position="1"/>
        <end position="26"/>
    </location>
</feature>
<accession>A0AAD7X323</accession>
<keyword evidence="3" id="KW-1185">Reference proteome</keyword>
<organism evidence="2 3">
    <name type="scientific">Aldrovandia affinis</name>
    <dbReference type="NCBI Taxonomy" id="143900"/>
    <lineage>
        <taxon>Eukaryota</taxon>
        <taxon>Metazoa</taxon>
        <taxon>Chordata</taxon>
        <taxon>Craniata</taxon>
        <taxon>Vertebrata</taxon>
        <taxon>Euteleostomi</taxon>
        <taxon>Actinopterygii</taxon>
        <taxon>Neopterygii</taxon>
        <taxon>Teleostei</taxon>
        <taxon>Notacanthiformes</taxon>
        <taxon>Halosauridae</taxon>
        <taxon>Aldrovandia</taxon>
    </lineage>
</organism>
<sequence>MGLSDKQGEPEVGRQRGGGMPGGEEGCLSVISSRVIVSLSPEGTGGKQSRTAVSGLPESRGLKGFALEEGGSSHGLARVAPGNVTPESLRARRACTS</sequence>
<comment type="caution">
    <text evidence="2">The sequence shown here is derived from an EMBL/GenBank/DDBJ whole genome shotgun (WGS) entry which is preliminary data.</text>
</comment>
<feature type="compositionally biased region" description="Gly residues" evidence="1">
    <location>
        <begin position="15"/>
        <end position="25"/>
    </location>
</feature>
<proteinExistence type="predicted"/>
<name>A0AAD7X323_9TELE</name>
<evidence type="ECO:0000256" key="1">
    <source>
        <dbReference type="SAM" id="MobiDB-lite"/>
    </source>
</evidence>
<gene>
    <name evidence="2" type="ORF">AAFF_G00006700</name>
</gene>
<dbReference type="Proteomes" id="UP001221898">
    <property type="component" value="Unassembled WGS sequence"/>
</dbReference>
<dbReference type="AlphaFoldDB" id="A0AAD7X323"/>
<protein>
    <submittedName>
        <fullName evidence="2">Uncharacterized protein</fullName>
    </submittedName>
</protein>